<dbReference type="AlphaFoldDB" id="A0A0L0CN37"/>
<name>A0A0L0CN37_LUCCU</name>
<feature type="transmembrane region" description="Helical" evidence="6">
    <location>
        <begin position="166"/>
        <end position="187"/>
    </location>
</feature>
<dbReference type="OrthoDB" id="7856336at2759"/>
<keyword evidence="5 6" id="KW-0472">Membrane</keyword>
<evidence type="ECO:0000313" key="8">
    <source>
        <dbReference type="Proteomes" id="UP000037069"/>
    </source>
</evidence>
<gene>
    <name evidence="7" type="ORF">FF38_08761</name>
</gene>
<comment type="function">
    <text evidence="6">Gustatory receptor which mediates acceptance or avoidance behavior, depending on its substrates.</text>
</comment>
<comment type="similarity">
    <text evidence="6">Belongs to the insect chemoreceptor superfamily. Gustatory receptor (GR) family.</text>
</comment>
<evidence type="ECO:0000256" key="4">
    <source>
        <dbReference type="ARBA" id="ARBA00022989"/>
    </source>
</evidence>
<comment type="caution">
    <text evidence="7">The sequence shown here is derived from an EMBL/GenBank/DDBJ whole genome shotgun (WGS) entry which is preliminary data.</text>
</comment>
<dbReference type="OMA" id="TMDNLYI"/>
<comment type="subcellular location">
    <subcellularLocation>
        <location evidence="1 6">Cell membrane</location>
        <topology evidence="1 6">Multi-pass membrane protein</topology>
    </subcellularLocation>
</comment>
<dbReference type="InterPro" id="IPR013604">
    <property type="entry name" value="7TM_chemorcpt"/>
</dbReference>
<protein>
    <recommendedName>
        <fullName evidence="6">Gustatory receptor</fullName>
    </recommendedName>
</protein>
<evidence type="ECO:0000313" key="7">
    <source>
        <dbReference type="EMBL" id="KNC33627.1"/>
    </source>
</evidence>
<feature type="transmembrane region" description="Helical" evidence="6">
    <location>
        <begin position="72"/>
        <end position="97"/>
    </location>
</feature>
<feature type="transmembrane region" description="Helical" evidence="6">
    <location>
        <begin position="291"/>
        <end position="311"/>
    </location>
</feature>
<dbReference type="GO" id="GO:0007165">
    <property type="term" value="P:signal transduction"/>
    <property type="evidence" value="ECO:0007669"/>
    <property type="project" value="UniProtKB-KW"/>
</dbReference>
<dbReference type="Pfam" id="PF08395">
    <property type="entry name" value="7tm_7"/>
    <property type="match status" value="1"/>
</dbReference>
<evidence type="ECO:0000256" key="6">
    <source>
        <dbReference type="RuleBase" id="RU363108"/>
    </source>
</evidence>
<dbReference type="GO" id="GO:0050909">
    <property type="term" value="P:sensory perception of taste"/>
    <property type="evidence" value="ECO:0007669"/>
    <property type="project" value="InterPro"/>
</dbReference>
<keyword evidence="6 7" id="KW-0675">Receptor</keyword>
<evidence type="ECO:0000256" key="5">
    <source>
        <dbReference type="ARBA" id="ARBA00023136"/>
    </source>
</evidence>
<accession>A0A0L0CN37</accession>
<dbReference type="Proteomes" id="UP000037069">
    <property type="component" value="Unassembled WGS sequence"/>
</dbReference>
<sequence length="365" mass="43006">MKRTTRWMIICVYYISQFLGIVAFSFNYDSGKLKTNFFITLYSCLVSALMFTSVALLFRVQWKPRNANGPELHYKITAVICLVRIIAVLITVMLNWIKRKEFMRTIRDFQHLRYNLFKKYVMSTKVQKYFEKSIRAKFYWGLISNIITFYGSFDVLRGIFDLESPLVIIGLGAMSTVLNVIMTHHYFALLNVNALLSVVNEEVRRILNTSAVLFKLQRLKRIKPGALITSCCNLADELDDLAVNQYKLQLIGERVQRIYDWQGACITLTVYMNNINIIYMGYMIIQHEQLSQMSMFWTLIILSILLFFFYMDLHLFMVNMLNFCDNVQRTADLLKNRQPWLPTLDERFEKSVSSNKKKYLNILFH</sequence>
<evidence type="ECO:0000256" key="2">
    <source>
        <dbReference type="ARBA" id="ARBA00022475"/>
    </source>
</evidence>
<keyword evidence="2 6" id="KW-1003">Cell membrane</keyword>
<feature type="transmembrane region" description="Helical" evidence="6">
    <location>
        <begin position="38"/>
        <end position="60"/>
    </location>
</feature>
<evidence type="ECO:0000256" key="1">
    <source>
        <dbReference type="ARBA" id="ARBA00004651"/>
    </source>
</evidence>
<evidence type="ECO:0000256" key="3">
    <source>
        <dbReference type="ARBA" id="ARBA00022692"/>
    </source>
</evidence>
<keyword evidence="8" id="KW-1185">Reference proteome</keyword>
<organism evidence="7 8">
    <name type="scientific">Lucilia cuprina</name>
    <name type="common">Green bottle fly</name>
    <name type="synonym">Australian sheep blowfly</name>
    <dbReference type="NCBI Taxonomy" id="7375"/>
    <lineage>
        <taxon>Eukaryota</taxon>
        <taxon>Metazoa</taxon>
        <taxon>Ecdysozoa</taxon>
        <taxon>Arthropoda</taxon>
        <taxon>Hexapoda</taxon>
        <taxon>Insecta</taxon>
        <taxon>Pterygota</taxon>
        <taxon>Neoptera</taxon>
        <taxon>Endopterygota</taxon>
        <taxon>Diptera</taxon>
        <taxon>Brachycera</taxon>
        <taxon>Muscomorpha</taxon>
        <taxon>Oestroidea</taxon>
        <taxon>Calliphoridae</taxon>
        <taxon>Luciliinae</taxon>
        <taxon>Lucilia</taxon>
    </lineage>
</organism>
<feature type="transmembrane region" description="Helical" evidence="6">
    <location>
        <begin position="138"/>
        <end position="160"/>
    </location>
</feature>
<keyword evidence="4 6" id="KW-1133">Transmembrane helix</keyword>
<dbReference type="GO" id="GO:0005886">
    <property type="term" value="C:plasma membrane"/>
    <property type="evidence" value="ECO:0007669"/>
    <property type="project" value="UniProtKB-SubCell"/>
</dbReference>
<proteinExistence type="inferred from homology"/>
<feature type="transmembrane region" description="Helical" evidence="6">
    <location>
        <begin position="6"/>
        <end position="26"/>
    </location>
</feature>
<keyword evidence="6" id="KW-0807">Transducer</keyword>
<feature type="transmembrane region" description="Helical" evidence="6">
    <location>
        <begin position="264"/>
        <end position="285"/>
    </location>
</feature>
<reference evidence="7 8" key="1">
    <citation type="journal article" date="2015" name="Nat. Commun.">
        <title>Lucilia cuprina genome unlocks parasitic fly biology to underpin future interventions.</title>
        <authorList>
            <person name="Anstead C.A."/>
            <person name="Korhonen P.K."/>
            <person name="Young N.D."/>
            <person name="Hall R.S."/>
            <person name="Jex A.R."/>
            <person name="Murali S.C."/>
            <person name="Hughes D.S."/>
            <person name="Lee S.F."/>
            <person name="Perry T."/>
            <person name="Stroehlein A.J."/>
            <person name="Ansell B.R."/>
            <person name="Breugelmans B."/>
            <person name="Hofmann A."/>
            <person name="Qu J."/>
            <person name="Dugan S."/>
            <person name="Lee S.L."/>
            <person name="Chao H."/>
            <person name="Dinh H."/>
            <person name="Han Y."/>
            <person name="Doddapaneni H.V."/>
            <person name="Worley K.C."/>
            <person name="Muzny D.M."/>
            <person name="Ioannidis P."/>
            <person name="Waterhouse R.M."/>
            <person name="Zdobnov E.M."/>
            <person name="James P.J."/>
            <person name="Bagnall N.H."/>
            <person name="Kotze A.C."/>
            <person name="Gibbs R.A."/>
            <person name="Richards S."/>
            <person name="Batterham P."/>
            <person name="Gasser R.B."/>
        </authorList>
    </citation>
    <scope>NUCLEOTIDE SEQUENCE [LARGE SCALE GENOMIC DNA]</scope>
    <source>
        <strain evidence="7 8">LS</strain>
        <tissue evidence="7">Full body</tissue>
    </source>
</reference>
<keyword evidence="3 6" id="KW-0812">Transmembrane</keyword>
<dbReference type="EMBL" id="JRES01000171">
    <property type="protein sequence ID" value="KNC33627.1"/>
    <property type="molecule type" value="Genomic_DNA"/>
</dbReference>